<dbReference type="AlphaFoldDB" id="A0A2M9A9I9"/>
<dbReference type="EMBL" id="PGEX01000001">
    <property type="protein sequence ID" value="PJJ42396.1"/>
    <property type="molecule type" value="Genomic_DNA"/>
</dbReference>
<organism evidence="1 2">
    <name type="scientific">Hallerella succinigenes</name>
    <dbReference type="NCBI Taxonomy" id="1896222"/>
    <lineage>
        <taxon>Bacteria</taxon>
        <taxon>Pseudomonadati</taxon>
        <taxon>Fibrobacterota</taxon>
        <taxon>Fibrobacteria</taxon>
        <taxon>Fibrobacterales</taxon>
        <taxon>Fibrobacteraceae</taxon>
        <taxon>Hallerella</taxon>
    </lineage>
</organism>
<protein>
    <recommendedName>
        <fullName evidence="3">Baseplate J-like protein</fullName>
    </recommendedName>
</protein>
<evidence type="ECO:0000313" key="2">
    <source>
        <dbReference type="Proteomes" id="UP000231134"/>
    </source>
</evidence>
<dbReference type="Proteomes" id="UP000231134">
    <property type="component" value="Unassembled WGS sequence"/>
</dbReference>
<proteinExistence type="predicted"/>
<evidence type="ECO:0008006" key="3">
    <source>
        <dbReference type="Google" id="ProtNLM"/>
    </source>
</evidence>
<evidence type="ECO:0000313" key="1">
    <source>
        <dbReference type="EMBL" id="PJJ42396.1"/>
    </source>
</evidence>
<accession>A0A2M9A9I9</accession>
<name>A0A2M9A9I9_9BACT</name>
<dbReference type="RefSeq" id="WP_100426252.1">
    <property type="nucleotide sequence ID" value="NZ_PGEX01000001.1"/>
</dbReference>
<dbReference type="OrthoDB" id="9813743at2"/>
<reference evidence="1 2" key="1">
    <citation type="submission" date="2017-11" db="EMBL/GenBank/DDBJ databases">
        <title>Animal gut microbial communities from fecal samples from Wisconsin, USA.</title>
        <authorList>
            <person name="Neumann A."/>
        </authorList>
    </citation>
    <scope>NUCLEOTIDE SEQUENCE [LARGE SCALE GENOMIC DNA]</scope>
    <source>
        <strain evidence="1 2">UWS3</strain>
    </source>
</reference>
<comment type="caution">
    <text evidence="1">The sequence shown here is derived from an EMBL/GenBank/DDBJ whole genome shotgun (WGS) entry which is preliminary data.</text>
</comment>
<sequence length="307" mass="32973">MAINAVTIDQNGGVSVASFVEIREQLATDYRAIFDSEGESIDLDPSTPDGMLVDLFAFAYTAIAEHLQVVVQGMNPATASGIFLDYLASITVGGRNEGETDEELRDRIQSADHYGFATYYGMLTYLRDKIASGVSLQVNEEDETVDGIPAHRFEVFVPDGVTATADEIAQFIWDCKPAGILSHGNSSGTATDNDGFTHTVKFSSITGTPVLARITITEYEEEDLPDDYVDRIKTAVADWATTEYTVGKDVIPQRITVPVYGIAGIDSVSVEVSMDGGSTWSGTRQAVGAGAYASLPEENITVLPSDL</sequence>
<keyword evidence="2" id="KW-1185">Reference proteome</keyword>
<gene>
    <name evidence="1" type="ORF">BGX16_2422</name>
</gene>